<evidence type="ECO:0000256" key="10">
    <source>
        <dbReference type="ARBA" id="ARBA00023316"/>
    </source>
</evidence>
<evidence type="ECO:0000256" key="1">
    <source>
        <dbReference type="ARBA" id="ARBA00022475"/>
    </source>
</evidence>
<evidence type="ECO:0000256" key="5">
    <source>
        <dbReference type="ARBA" id="ARBA00022692"/>
    </source>
</evidence>
<evidence type="ECO:0000256" key="7">
    <source>
        <dbReference type="ARBA" id="ARBA00022984"/>
    </source>
</evidence>
<dbReference type="GO" id="GO:0008360">
    <property type="term" value="P:regulation of cell shape"/>
    <property type="evidence" value="ECO:0007669"/>
    <property type="project" value="UniProtKB-KW"/>
</dbReference>
<keyword evidence="3" id="KW-0328">Glycosyltransferase</keyword>
<keyword evidence="10" id="KW-0961">Cell wall biogenesis/degradation</keyword>
<evidence type="ECO:0000256" key="6">
    <source>
        <dbReference type="ARBA" id="ARBA00022960"/>
    </source>
</evidence>
<evidence type="ECO:0000256" key="3">
    <source>
        <dbReference type="ARBA" id="ARBA00022676"/>
    </source>
</evidence>
<dbReference type="InterPro" id="IPR023346">
    <property type="entry name" value="Lysozyme-like_dom_sf"/>
</dbReference>
<keyword evidence="7" id="KW-0573">Peptidoglycan synthesis</keyword>
<keyword evidence="5" id="KW-0812">Transmembrane</keyword>
<dbReference type="GO" id="GO:0009252">
    <property type="term" value="P:peptidoglycan biosynthetic process"/>
    <property type="evidence" value="ECO:0007669"/>
    <property type="project" value="UniProtKB-KW"/>
</dbReference>
<gene>
    <name evidence="13" type="ORF">L21SP2_3447</name>
</gene>
<evidence type="ECO:0000256" key="8">
    <source>
        <dbReference type="ARBA" id="ARBA00022989"/>
    </source>
</evidence>
<dbReference type="PANTHER" id="PTHR30400:SF0">
    <property type="entry name" value="BIOSYNTHETIC PEPTIDOGLYCAN TRANSGLYCOSYLASE"/>
    <property type="match status" value="1"/>
</dbReference>
<dbReference type="InterPro" id="IPR011812">
    <property type="entry name" value="Pep_trsgly"/>
</dbReference>
<dbReference type="GO" id="GO:0016020">
    <property type="term" value="C:membrane"/>
    <property type="evidence" value="ECO:0007669"/>
    <property type="project" value="InterPro"/>
</dbReference>
<feature type="region of interest" description="Disordered" evidence="11">
    <location>
        <begin position="463"/>
        <end position="494"/>
    </location>
</feature>
<evidence type="ECO:0000256" key="4">
    <source>
        <dbReference type="ARBA" id="ARBA00022679"/>
    </source>
</evidence>
<sequence length="703" mass="78569">MKKARLPRIASFILLSLLLAAVLWSGAVITANTVIIPSIWNAISASIPPGLDVSMPRLGLFGAINIRTITLESAGSTASFPEIRHLKIRLPITRWGWRLLFSGDSGIPAPPSYSRLMSNPLSLWQWLDDPDTRSLLPRRILTGGETVFSHNRGDGSISLGWQHGEPNSLSALIQYSRQRLALEYSLELPVSVMLDFLPQAAQVYSAAAGLFPQEESDASNEGGTLPGGTIRLSGTVSTLSPVDFSLETELEFSSILEKYHGSYRFTGRFSPFERITMPKPFTASYPVATPPRGRLLIRDGRFSLNGIRLSPIIDIKGFLPRPGGSPGRFTVLPASVNIFARLDEVPLQSAFNLIPSSFLGTLNSIQLKGQMKGNINIFIPTYSLGNTSWHFSVFPEDMELDQLPYNMELLARGGTLEISDPDSEYRAVMELPAYRRPDMDWMLKHSERSTTWVNTHWELFDNGPLGGTNTDNESRDEEENESAEAPEEAQNTVGEGEKLEYLHVDEISPYLVGAVLSAEDGSFFFHNGVYWDSVSNAIARNLREGEIIFGASTLSMQLMKNLYLSSDREYSRKLREVLLVYAMEEYFHIPKERILELYLNIVEFGPGIFGAQAAARYYFDINASDLDPGQAVWLASILPSPKRYHRYYEAGAISPGWFIRMQSIMRIMLLRERISPEEYREYGTAPPLFSIREVPADPSGDNR</sequence>
<organism evidence="13 14">
    <name type="scientific">Salinispira pacifica</name>
    <dbReference type="NCBI Taxonomy" id="1307761"/>
    <lineage>
        <taxon>Bacteria</taxon>
        <taxon>Pseudomonadati</taxon>
        <taxon>Spirochaetota</taxon>
        <taxon>Spirochaetia</taxon>
        <taxon>Spirochaetales</taxon>
        <taxon>Spirochaetaceae</taxon>
        <taxon>Salinispira</taxon>
    </lineage>
</organism>
<keyword evidence="1" id="KW-1003">Cell membrane</keyword>
<protein>
    <submittedName>
        <fullName evidence="13">Monofunctional biosynthetic peptidoglycan transglycosylase</fullName>
    </submittedName>
</protein>
<evidence type="ECO:0000256" key="11">
    <source>
        <dbReference type="SAM" id="MobiDB-lite"/>
    </source>
</evidence>
<dbReference type="GO" id="GO:0071555">
    <property type="term" value="P:cell wall organization"/>
    <property type="evidence" value="ECO:0007669"/>
    <property type="project" value="UniProtKB-KW"/>
</dbReference>
<dbReference type="HOGENOM" id="CLU_392261_0_0_12"/>
<dbReference type="GO" id="GO:0016763">
    <property type="term" value="F:pentosyltransferase activity"/>
    <property type="evidence" value="ECO:0007669"/>
    <property type="project" value="InterPro"/>
</dbReference>
<feature type="compositionally biased region" description="Acidic residues" evidence="11">
    <location>
        <begin position="474"/>
        <end position="487"/>
    </location>
</feature>
<keyword evidence="14" id="KW-1185">Reference proteome</keyword>
<name>V5WMA6_9SPIO</name>
<keyword evidence="9" id="KW-0472">Membrane</keyword>
<accession>V5WMA6</accession>
<evidence type="ECO:0000313" key="13">
    <source>
        <dbReference type="EMBL" id="AHC16783.1"/>
    </source>
</evidence>
<dbReference type="RefSeq" id="WP_024269671.1">
    <property type="nucleotide sequence ID" value="NC_023035.1"/>
</dbReference>
<dbReference type="eggNOG" id="COG0744">
    <property type="taxonomic scope" value="Bacteria"/>
</dbReference>
<dbReference type="STRING" id="1307761.L21SP2_3447"/>
<feature type="domain" description="Glycosyl transferase family 51" evidence="12">
    <location>
        <begin position="493"/>
        <end position="652"/>
    </location>
</feature>
<dbReference type="KEGG" id="slr:L21SP2_3447"/>
<reference evidence="13 14" key="1">
    <citation type="journal article" date="2015" name="Stand. Genomic Sci.">
        <title>Complete genome sequence and description of Salinispira pacifica gen. nov., sp. nov., a novel spirochaete isolated form a hypersaline microbial mat.</title>
        <authorList>
            <person name="Ben Hania W."/>
            <person name="Joseph M."/>
            <person name="Schumann P."/>
            <person name="Bunk B."/>
            <person name="Fiebig A."/>
            <person name="Sproer C."/>
            <person name="Klenk H.P."/>
            <person name="Fardeau M.L."/>
            <person name="Spring S."/>
        </authorList>
    </citation>
    <scope>NUCLEOTIDE SEQUENCE [LARGE SCALE GENOMIC DNA]</scope>
    <source>
        <strain evidence="13 14">L21-RPul-D2</strain>
    </source>
</reference>
<dbReference type="InterPro" id="IPR001264">
    <property type="entry name" value="Glyco_trans_51"/>
</dbReference>
<evidence type="ECO:0000259" key="12">
    <source>
        <dbReference type="Pfam" id="PF00912"/>
    </source>
</evidence>
<dbReference type="Gene3D" id="1.10.3810.10">
    <property type="entry name" value="Biosynthetic peptidoglycan transglycosylase-like"/>
    <property type="match status" value="1"/>
</dbReference>
<dbReference type="OrthoDB" id="9766909at2"/>
<dbReference type="InterPro" id="IPR036950">
    <property type="entry name" value="PBP_transglycosylase"/>
</dbReference>
<dbReference type="AlphaFoldDB" id="V5WMA6"/>
<dbReference type="Pfam" id="PF00912">
    <property type="entry name" value="Transgly"/>
    <property type="match status" value="1"/>
</dbReference>
<keyword evidence="4" id="KW-0808">Transferase</keyword>
<keyword evidence="6" id="KW-0133">Cell shape</keyword>
<evidence type="ECO:0000313" key="14">
    <source>
        <dbReference type="Proteomes" id="UP000018680"/>
    </source>
</evidence>
<dbReference type="PANTHER" id="PTHR30400">
    <property type="entry name" value="MONOFUNCTIONAL BIOSYNTHETIC PEPTIDOGLYCAN TRANSGLYCOSYLASE"/>
    <property type="match status" value="1"/>
</dbReference>
<keyword evidence="8" id="KW-1133">Transmembrane helix</keyword>
<proteinExistence type="predicted"/>
<dbReference type="Proteomes" id="UP000018680">
    <property type="component" value="Chromosome"/>
</dbReference>
<dbReference type="PATRIC" id="fig|1307761.3.peg.3436"/>
<evidence type="ECO:0000256" key="2">
    <source>
        <dbReference type="ARBA" id="ARBA00022519"/>
    </source>
</evidence>
<dbReference type="SUPFAM" id="SSF53955">
    <property type="entry name" value="Lysozyme-like"/>
    <property type="match status" value="1"/>
</dbReference>
<keyword evidence="2" id="KW-0997">Cell inner membrane</keyword>
<dbReference type="GO" id="GO:0009274">
    <property type="term" value="C:peptidoglycan-based cell wall"/>
    <property type="evidence" value="ECO:0007669"/>
    <property type="project" value="InterPro"/>
</dbReference>
<evidence type="ECO:0000256" key="9">
    <source>
        <dbReference type="ARBA" id="ARBA00023136"/>
    </source>
</evidence>
<dbReference type="EMBL" id="CP006939">
    <property type="protein sequence ID" value="AHC16783.1"/>
    <property type="molecule type" value="Genomic_DNA"/>
</dbReference>